<evidence type="ECO:0000259" key="2">
    <source>
        <dbReference type="Pfam" id="PF02735"/>
    </source>
</evidence>
<sequence>MLYLEGSVVIFFDGSFKNEISFNKGRKILEKIIINKMMIPNKESVKLFCNIPIFEYPLTLNADNSCRDFFKIDKITGKFIYSEDIGYDDIIDIVVTSFSEEEKSSKLRKKVNTNVLIISDLSSLSGSKNKIHKFEKCLTKFSLNVYIFGAELNNQSCNTSQLGTYLLQIIPQERCFSLDRSDDFVKYFMAPVVRAINNKINFEIDHGCFIPLHGYVNHVRISDKFSIKKIIEQESSKPLKRGYLYKNDEGGKIESDYVIDAHRYGNQLIPFNFFDQPFHSIELDEKSLKLLQFAPRNDIDICYLEPPVYHYFIDKSDNDLAKRGEELIKGMIERDVVAIGSRTLSKNSKPKLVVMFPAISKSTSEPILITFISVFKESLKFSKFPLGEKTIESLTTREVALMDSYVDAMILESHDNRYKPENTADPFYQNKLSIILEKATKEDIYDKSYIEGILNLDSEKVEKCRNIEKKFSDHYNL</sequence>
<dbReference type="GO" id="GO:0042162">
    <property type="term" value="F:telomeric DNA binding"/>
    <property type="evidence" value="ECO:0007669"/>
    <property type="project" value="TreeGrafter"/>
</dbReference>
<protein>
    <submittedName>
        <fullName evidence="4">Ku domain-containing protein</fullName>
    </submittedName>
</protein>
<dbReference type="AlphaFoldDB" id="A0A0N5C8P9"/>
<dbReference type="PANTHER" id="PTHR12604">
    <property type="entry name" value="KU AUTOANTIGEN DNA HELICASE"/>
    <property type="match status" value="1"/>
</dbReference>
<dbReference type="GO" id="GO:0000723">
    <property type="term" value="P:telomere maintenance"/>
    <property type="evidence" value="ECO:0007669"/>
    <property type="project" value="TreeGrafter"/>
</dbReference>
<dbReference type="Proteomes" id="UP000046392">
    <property type="component" value="Unplaced"/>
</dbReference>
<evidence type="ECO:0000313" key="3">
    <source>
        <dbReference type="Proteomes" id="UP000046392"/>
    </source>
</evidence>
<evidence type="ECO:0000256" key="1">
    <source>
        <dbReference type="ARBA" id="ARBA00023125"/>
    </source>
</evidence>
<reference evidence="4" key="1">
    <citation type="submission" date="2017-02" db="UniProtKB">
        <authorList>
            <consortium name="WormBaseParasite"/>
        </authorList>
    </citation>
    <scope>IDENTIFICATION</scope>
</reference>
<dbReference type="SUPFAM" id="SSF100939">
    <property type="entry name" value="SPOC domain-like"/>
    <property type="match status" value="1"/>
</dbReference>
<evidence type="ECO:0000313" key="4">
    <source>
        <dbReference type="WBParaSite" id="SPAL_0001428900.1"/>
    </source>
</evidence>
<accession>A0A0N5C8P9</accession>
<dbReference type="Gene3D" id="2.40.290.10">
    <property type="match status" value="1"/>
</dbReference>
<dbReference type="GO" id="GO:0003690">
    <property type="term" value="F:double-stranded DNA binding"/>
    <property type="evidence" value="ECO:0007669"/>
    <property type="project" value="TreeGrafter"/>
</dbReference>
<dbReference type="InterPro" id="IPR006164">
    <property type="entry name" value="DNA_bd_Ku70/Ku80"/>
</dbReference>
<dbReference type="WBParaSite" id="SPAL_0001428900.1">
    <property type="protein sequence ID" value="SPAL_0001428900.1"/>
    <property type="gene ID" value="SPAL_0001428900"/>
</dbReference>
<dbReference type="PANTHER" id="PTHR12604:SF4">
    <property type="entry name" value="X-RAY REPAIR CROSS-COMPLEMENTING PROTEIN 5"/>
    <property type="match status" value="1"/>
</dbReference>
<dbReference type="STRING" id="174720.A0A0N5C8P9"/>
<dbReference type="GO" id="GO:0006303">
    <property type="term" value="P:double-strand break repair via nonhomologous end joining"/>
    <property type="evidence" value="ECO:0007669"/>
    <property type="project" value="InterPro"/>
</dbReference>
<keyword evidence="3" id="KW-1185">Reference proteome</keyword>
<feature type="domain" description="Ku" evidence="2">
    <location>
        <begin position="222"/>
        <end position="383"/>
    </location>
</feature>
<proteinExistence type="predicted"/>
<dbReference type="Pfam" id="PF02735">
    <property type="entry name" value="Ku"/>
    <property type="match status" value="1"/>
</dbReference>
<dbReference type="GO" id="GO:0043564">
    <property type="term" value="C:Ku70:Ku80 complex"/>
    <property type="evidence" value="ECO:0007669"/>
    <property type="project" value="TreeGrafter"/>
</dbReference>
<name>A0A0N5C8P9_STREA</name>
<dbReference type="InterPro" id="IPR016194">
    <property type="entry name" value="SPOC-like_C_dom_sf"/>
</dbReference>
<organism evidence="3 4">
    <name type="scientific">Strongyloides papillosus</name>
    <name type="common">Intestinal threadworm</name>
    <dbReference type="NCBI Taxonomy" id="174720"/>
    <lineage>
        <taxon>Eukaryota</taxon>
        <taxon>Metazoa</taxon>
        <taxon>Ecdysozoa</taxon>
        <taxon>Nematoda</taxon>
        <taxon>Chromadorea</taxon>
        <taxon>Rhabditida</taxon>
        <taxon>Tylenchina</taxon>
        <taxon>Panagrolaimomorpha</taxon>
        <taxon>Strongyloidoidea</taxon>
        <taxon>Strongyloididae</taxon>
        <taxon>Strongyloides</taxon>
    </lineage>
</organism>
<keyword evidence="1" id="KW-0238">DNA-binding</keyword>